<dbReference type="SUPFAM" id="SSF111369">
    <property type="entry name" value="HlyD-like secretion proteins"/>
    <property type="match status" value="1"/>
</dbReference>
<dbReference type="Gene3D" id="2.40.30.170">
    <property type="match status" value="1"/>
</dbReference>
<dbReference type="GO" id="GO:1990281">
    <property type="term" value="C:efflux pump complex"/>
    <property type="evidence" value="ECO:0007669"/>
    <property type="project" value="TreeGrafter"/>
</dbReference>
<proteinExistence type="inferred from homology"/>
<feature type="region of interest" description="Disordered" evidence="2">
    <location>
        <begin position="425"/>
        <end position="451"/>
    </location>
</feature>
<accession>A0A1S7LIQ4</accession>
<dbReference type="NCBIfam" id="TIGR01730">
    <property type="entry name" value="RND_mfp"/>
    <property type="match status" value="1"/>
</dbReference>
<evidence type="ECO:0000256" key="1">
    <source>
        <dbReference type="ARBA" id="ARBA00009477"/>
    </source>
</evidence>
<dbReference type="Gene3D" id="1.10.287.470">
    <property type="entry name" value="Helix hairpin bin"/>
    <property type="match status" value="1"/>
</dbReference>
<feature type="domain" description="Multidrug resistance protein MdtA-like C-terminal permuted SH3" evidence="3">
    <location>
        <begin position="359"/>
        <end position="409"/>
    </location>
</feature>
<dbReference type="AlphaFoldDB" id="A0A1S7LIQ4"/>
<evidence type="ECO:0000256" key="2">
    <source>
        <dbReference type="SAM" id="MobiDB-lite"/>
    </source>
</evidence>
<sequence length="451" mass="49278">MSRPSLLRKLLILPPILIGLAFFAQMKGGKTPPTPVKQAMEPRAVRVVTVTPSPFTPMATGYGPVEPERVWSAVAQVAGRITQTHPRLRDGEVIPQGTELIRIDPTDFKLALAQAEAELAELDVSAENARASLAIENRNFTLSQQDLNRKQQLLKQGNLSQSGVDEAERNLLNVRAAVQNLKNSLALIPAQRALLQAKVARAKRDLEHTIIRAPFTLRIHSLAIENAQYAGNGQTLFKGDSVDRVEITAQIAFNNLARLFKGLPSPPNGVPVEKILANLPKRLGLKSTVMLDMGSHTTQWDAEFVRFVGEVDNETRTMGVVLAVDDPYAKVQPGHRPPLSRGMFVKVKLEAHPLPDQLVIPRHALRGDHLLLADGENRLRKQPVTIRMSQGDRVVIASGLKAGSRVVLSDPIPVMEGMLLAPQEANRSGQTIQTAPQQSPKRGDVDGEVTP</sequence>
<dbReference type="GO" id="GO:0015562">
    <property type="term" value="F:efflux transmembrane transporter activity"/>
    <property type="evidence" value="ECO:0007669"/>
    <property type="project" value="InterPro"/>
</dbReference>
<dbReference type="Gene3D" id="2.40.420.20">
    <property type="match status" value="1"/>
</dbReference>
<protein>
    <submittedName>
        <fullName evidence="4">Putative efflux transporter, RND family, MFP subunit</fullName>
    </submittedName>
</protein>
<name>A0A1S7LIQ4_MAGMO</name>
<dbReference type="InterPro" id="IPR006143">
    <property type="entry name" value="RND_pump_MFP"/>
</dbReference>
<dbReference type="PANTHER" id="PTHR30469">
    <property type="entry name" value="MULTIDRUG RESISTANCE PROTEIN MDTA"/>
    <property type="match status" value="1"/>
</dbReference>
<feature type="compositionally biased region" description="Polar residues" evidence="2">
    <location>
        <begin position="425"/>
        <end position="440"/>
    </location>
</feature>
<dbReference type="Gene3D" id="2.40.50.100">
    <property type="match status" value="1"/>
</dbReference>
<dbReference type="Pfam" id="PF25967">
    <property type="entry name" value="RND-MFP_C"/>
    <property type="match status" value="1"/>
</dbReference>
<organism evidence="4">
    <name type="scientific">Magnetococcus massalia (strain MO-1)</name>
    <dbReference type="NCBI Taxonomy" id="451514"/>
    <lineage>
        <taxon>Bacteria</taxon>
        <taxon>Pseudomonadati</taxon>
        <taxon>Pseudomonadota</taxon>
        <taxon>Magnetococcia</taxon>
        <taxon>Magnetococcales</taxon>
        <taxon>Magnetococcaceae</taxon>
        <taxon>Magnetococcus</taxon>
    </lineage>
</organism>
<comment type="similarity">
    <text evidence="1">Belongs to the membrane fusion protein (MFP) (TC 8.A.1) family.</text>
</comment>
<evidence type="ECO:0000313" key="4">
    <source>
        <dbReference type="EMBL" id="CRH05676.1"/>
    </source>
</evidence>
<dbReference type="InterPro" id="IPR058627">
    <property type="entry name" value="MdtA-like_C"/>
</dbReference>
<dbReference type="EMBL" id="LO017727">
    <property type="protein sequence ID" value="CRH05676.1"/>
    <property type="molecule type" value="Genomic_DNA"/>
</dbReference>
<evidence type="ECO:0000259" key="3">
    <source>
        <dbReference type="Pfam" id="PF25967"/>
    </source>
</evidence>
<gene>
    <name evidence="4" type="ORF">MAGMO_1488</name>
</gene>
<reference evidence="4" key="1">
    <citation type="submission" date="2015-04" db="EMBL/GenBank/DDBJ databases">
        <authorList>
            <person name="Syromyatnikov M.Y."/>
            <person name="Popov V.N."/>
        </authorList>
    </citation>
    <scope>NUCLEOTIDE SEQUENCE</scope>
    <source>
        <strain evidence="4">MO-1</strain>
    </source>
</reference>